<feature type="domain" description="HTH cro/C1-type" evidence="1">
    <location>
        <begin position="22"/>
        <end position="77"/>
    </location>
</feature>
<dbReference type="RefSeq" id="WP_106663544.1">
    <property type="nucleotide sequence ID" value="NZ_PGGM01000003.1"/>
</dbReference>
<dbReference type="EMBL" id="PGGM01000003">
    <property type="protein sequence ID" value="PSH65130.1"/>
    <property type="molecule type" value="Genomic_DNA"/>
</dbReference>
<dbReference type="PROSITE" id="PS50943">
    <property type="entry name" value="HTH_CROC1"/>
    <property type="match status" value="1"/>
</dbReference>
<evidence type="ECO:0000313" key="2">
    <source>
        <dbReference type="EMBL" id="PSH65130.1"/>
    </source>
</evidence>
<dbReference type="CDD" id="cd00093">
    <property type="entry name" value="HTH_XRE"/>
    <property type="match status" value="1"/>
</dbReference>
<evidence type="ECO:0000259" key="1">
    <source>
        <dbReference type="PROSITE" id="PS50943"/>
    </source>
</evidence>
<name>A0A2P7BF87_9HYPH</name>
<dbReference type="Pfam" id="PF13560">
    <property type="entry name" value="HTH_31"/>
    <property type="match status" value="1"/>
</dbReference>
<dbReference type="Gene3D" id="1.10.260.40">
    <property type="entry name" value="lambda repressor-like DNA-binding domains"/>
    <property type="match status" value="1"/>
</dbReference>
<gene>
    <name evidence="2" type="ORF">CU103_08885</name>
</gene>
<dbReference type="InterPro" id="IPR010982">
    <property type="entry name" value="Lambda_DNA-bd_dom_sf"/>
</dbReference>
<reference evidence="3" key="1">
    <citation type="submission" date="2017-11" db="EMBL/GenBank/DDBJ databases">
        <authorList>
            <person name="Kuznetsova I."/>
            <person name="Sazanova A."/>
            <person name="Chirak E."/>
            <person name="Safronova V."/>
            <person name="Willems A."/>
        </authorList>
    </citation>
    <scope>NUCLEOTIDE SEQUENCE [LARGE SCALE GENOMIC DNA]</scope>
    <source>
        <strain evidence="3">CCBAU 03422</strain>
    </source>
</reference>
<protein>
    <recommendedName>
        <fullName evidence="1">HTH cro/C1-type domain-containing protein</fullName>
    </recommendedName>
</protein>
<organism evidence="2 3">
    <name type="scientific">Phyllobacterium sophorae</name>
    <dbReference type="NCBI Taxonomy" id="1520277"/>
    <lineage>
        <taxon>Bacteria</taxon>
        <taxon>Pseudomonadati</taxon>
        <taxon>Pseudomonadota</taxon>
        <taxon>Alphaproteobacteria</taxon>
        <taxon>Hyphomicrobiales</taxon>
        <taxon>Phyllobacteriaceae</taxon>
        <taxon>Phyllobacterium</taxon>
    </lineage>
</organism>
<dbReference type="OrthoDB" id="5522295at2"/>
<dbReference type="InterPro" id="IPR001387">
    <property type="entry name" value="Cro/C1-type_HTH"/>
</dbReference>
<evidence type="ECO:0000313" key="3">
    <source>
        <dbReference type="Proteomes" id="UP000241764"/>
    </source>
</evidence>
<sequence>MRAELTPRSRVEQIDKDIGVKLREFRLAAGFSQVQLGAAIGRSYVQIQKYESGANRIAVATLIHICRALELNPMDIIGEYVDVHEPTYSMSSQQAVEAAKEAERSPRKKPNDFFWNWRLKRKARPRRG</sequence>
<dbReference type="Proteomes" id="UP000241764">
    <property type="component" value="Unassembled WGS sequence"/>
</dbReference>
<keyword evidence="3" id="KW-1185">Reference proteome</keyword>
<comment type="caution">
    <text evidence="2">The sequence shown here is derived from an EMBL/GenBank/DDBJ whole genome shotgun (WGS) entry which is preliminary data.</text>
</comment>
<dbReference type="SMART" id="SM00530">
    <property type="entry name" value="HTH_XRE"/>
    <property type="match status" value="1"/>
</dbReference>
<dbReference type="SUPFAM" id="SSF47413">
    <property type="entry name" value="lambda repressor-like DNA-binding domains"/>
    <property type="match status" value="1"/>
</dbReference>
<dbReference type="GO" id="GO:0003677">
    <property type="term" value="F:DNA binding"/>
    <property type="evidence" value="ECO:0007669"/>
    <property type="project" value="InterPro"/>
</dbReference>
<proteinExistence type="predicted"/>
<accession>A0A2P7BF87</accession>
<dbReference type="AlphaFoldDB" id="A0A2P7BF87"/>